<evidence type="ECO:0000256" key="4">
    <source>
        <dbReference type="ARBA" id="ARBA00022692"/>
    </source>
</evidence>
<feature type="transmembrane region" description="Helical" evidence="7">
    <location>
        <begin position="130"/>
        <end position="149"/>
    </location>
</feature>
<keyword evidence="4 7" id="KW-0812">Transmembrane</keyword>
<accession>A0A973ABF6</accession>
<comment type="subcellular location">
    <subcellularLocation>
        <location evidence="1">Cell membrane</location>
        <topology evidence="1">Multi-pass membrane protein</topology>
    </subcellularLocation>
</comment>
<sequence>MNGITVIAGREMRSYFATPLAYVFILIFLVLSGVFTFYMGNLFEREQADLTPFFTFHPWLYLFLVPAISMRLWSEERKSGSIELLLTLPITVFQAVLGKFLAAWLFAGLALLLTFPVWLTVNYLGDPDNGVIFASYIGSWLMVGGFLAIGSCMSAVSKSQVVAFILTGVVCLLFVLAGFPLVLNVFRDWLPIIVVDTVASLSFLTHFGAIAKGVLGLQDLVFFFSVILVWLVATTVVVEMKQGQ</sequence>
<dbReference type="PANTHER" id="PTHR30294">
    <property type="entry name" value="MEMBRANE COMPONENT OF ABC TRANSPORTER YHHJ-RELATED"/>
    <property type="match status" value="1"/>
</dbReference>
<dbReference type="Proteomes" id="UP000754644">
    <property type="component" value="Unassembled WGS sequence"/>
</dbReference>
<name>A0A973ABF6_9GAMM</name>
<feature type="transmembrane region" description="Helical" evidence="7">
    <location>
        <begin position="52"/>
        <end position="73"/>
    </location>
</feature>
<gene>
    <name evidence="8" type="ORF">HQ497_15210</name>
</gene>
<evidence type="ECO:0000313" key="9">
    <source>
        <dbReference type="Proteomes" id="UP000754644"/>
    </source>
</evidence>
<feature type="transmembrane region" description="Helical" evidence="7">
    <location>
        <begin position="85"/>
        <end position="118"/>
    </location>
</feature>
<dbReference type="GO" id="GO:0005886">
    <property type="term" value="C:plasma membrane"/>
    <property type="evidence" value="ECO:0007669"/>
    <property type="project" value="UniProtKB-SubCell"/>
</dbReference>
<keyword evidence="5 7" id="KW-1133">Transmembrane helix</keyword>
<dbReference type="Pfam" id="PF03379">
    <property type="entry name" value="CcmB"/>
    <property type="match status" value="1"/>
</dbReference>
<reference evidence="8" key="1">
    <citation type="submission" date="2020-05" db="EMBL/GenBank/DDBJ databases">
        <title>Sulfur intermediates as new biogeochemical hubs in an aquatic model microbial ecosystem.</title>
        <authorList>
            <person name="Vigneron A."/>
        </authorList>
    </citation>
    <scope>NUCLEOTIDE SEQUENCE</scope>
    <source>
        <strain evidence="8">Bin.250</strain>
    </source>
</reference>
<feature type="transmembrane region" description="Helical" evidence="7">
    <location>
        <begin position="20"/>
        <end position="40"/>
    </location>
</feature>
<dbReference type="EMBL" id="JABMOJ010000566">
    <property type="protein sequence ID" value="NQV66706.1"/>
    <property type="molecule type" value="Genomic_DNA"/>
</dbReference>
<evidence type="ECO:0000256" key="2">
    <source>
        <dbReference type="ARBA" id="ARBA00010544"/>
    </source>
</evidence>
<comment type="similarity">
    <text evidence="2">Belongs to the CcmB/CycW/HelB family.</text>
</comment>
<feature type="transmembrane region" description="Helical" evidence="7">
    <location>
        <begin position="161"/>
        <end position="183"/>
    </location>
</feature>
<protein>
    <submittedName>
        <fullName evidence="8">Heme exporter protein CcmB</fullName>
    </submittedName>
</protein>
<dbReference type="AlphaFoldDB" id="A0A973ABF6"/>
<evidence type="ECO:0000256" key="5">
    <source>
        <dbReference type="ARBA" id="ARBA00022989"/>
    </source>
</evidence>
<dbReference type="GO" id="GO:0017004">
    <property type="term" value="P:cytochrome complex assembly"/>
    <property type="evidence" value="ECO:0007669"/>
    <property type="project" value="InterPro"/>
</dbReference>
<keyword evidence="3" id="KW-1003">Cell membrane</keyword>
<proteinExistence type="inferred from homology"/>
<evidence type="ECO:0000256" key="3">
    <source>
        <dbReference type="ARBA" id="ARBA00022475"/>
    </source>
</evidence>
<dbReference type="InterPro" id="IPR051449">
    <property type="entry name" value="ABC-2_transporter_component"/>
</dbReference>
<evidence type="ECO:0000256" key="1">
    <source>
        <dbReference type="ARBA" id="ARBA00004651"/>
    </source>
</evidence>
<evidence type="ECO:0000313" key="8">
    <source>
        <dbReference type="EMBL" id="NQV66706.1"/>
    </source>
</evidence>
<dbReference type="GO" id="GO:0015232">
    <property type="term" value="F:heme transmembrane transporter activity"/>
    <property type="evidence" value="ECO:0007669"/>
    <property type="project" value="InterPro"/>
</dbReference>
<dbReference type="PANTHER" id="PTHR30294:SF29">
    <property type="entry name" value="MULTIDRUG ABC TRANSPORTER PERMEASE YBHS-RELATED"/>
    <property type="match status" value="1"/>
</dbReference>
<comment type="caution">
    <text evidence="8">The sequence shown here is derived from an EMBL/GenBank/DDBJ whole genome shotgun (WGS) entry which is preliminary data.</text>
</comment>
<dbReference type="InterPro" id="IPR003544">
    <property type="entry name" value="Cyt_c_biogenesis_CcmB"/>
</dbReference>
<feature type="transmembrane region" description="Helical" evidence="7">
    <location>
        <begin position="189"/>
        <end position="208"/>
    </location>
</feature>
<evidence type="ECO:0000256" key="6">
    <source>
        <dbReference type="ARBA" id="ARBA00023136"/>
    </source>
</evidence>
<feature type="transmembrane region" description="Helical" evidence="7">
    <location>
        <begin position="220"/>
        <end position="238"/>
    </location>
</feature>
<organism evidence="8 9">
    <name type="scientific">SAR86 cluster bacterium</name>
    <dbReference type="NCBI Taxonomy" id="2030880"/>
    <lineage>
        <taxon>Bacteria</taxon>
        <taxon>Pseudomonadati</taxon>
        <taxon>Pseudomonadota</taxon>
        <taxon>Gammaproteobacteria</taxon>
        <taxon>SAR86 cluster</taxon>
    </lineage>
</organism>
<evidence type="ECO:0000256" key="7">
    <source>
        <dbReference type="SAM" id="Phobius"/>
    </source>
</evidence>
<keyword evidence="6 7" id="KW-0472">Membrane</keyword>